<dbReference type="GO" id="GO:0017183">
    <property type="term" value="P:protein histidyl modification to diphthamide"/>
    <property type="evidence" value="ECO:0007669"/>
    <property type="project" value="TreeGrafter"/>
</dbReference>
<keyword evidence="6" id="KW-0067">ATP-binding</keyword>
<dbReference type="Pfam" id="PF01042">
    <property type="entry name" value="Ribonuc_L-PSP"/>
    <property type="match status" value="1"/>
</dbReference>
<dbReference type="GO" id="GO:0005524">
    <property type="term" value="F:ATP binding"/>
    <property type="evidence" value="ECO:0007669"/>
    <property type="project" value="UniProtKB-KW"/>
</dbReference>
<keyword evidence="5" id="KW-0547">Nucleotide-binding</keyword>
<evidence type="ECO:0000256" key="6">
    <source>
        <dbReference type="ARBA" id="ARBA00022840"/>
    </source>
</evidence>
<dbReference type="InterPro" id="IPR006175">
    <property type="entry name" value="YjgF/YER057c/UK114"/>
</dbReference>
<dbReference type="EC" id="6.3.1.14" evidence="2"/>
<dbReference type="Gene3D" id="3.90.1490.10">
    <property type="entry name" value="putative n-type atp pyrophosphatase, domain 2"/>
    <property type="match status" value="1"/>
</dbReference>
<comment type="pathway">
    <text evidence="1">Protein modification; peptidyl-diphthamide biosynthesis.</text>
</comment>
<dbReference type="Gene3D" id="3.40.50.620">
    <property type="entry name" value="HUPs"/>
    <property type="match status" value="1"/>
</dbReference>
<dbReference type="InterPro" id="IPR030662">
    <property type="entry name" value="DPH6/MJ0570"/>
</dbReference>
<dbReference type="InterPro" id="IPR035959">
    <property type="entry name" value="RutC-like_sf"/>
</dbReference>
<evidence type="ECO:0000313" key="11">
    <source>
        <dbReference type="EMBL" id="WFD20218.1"/>
    </source>
</evidence>
<dbReference type="Gene3D" id="3.30.1330.40">
    <property type="entry name" value="RutC-like"/>
    <property type="match status" value="2"/>
</dbReference>
<dbReference type="SUPFAM" id="SSF52402">
    <property type="entry name" value="Adenine nucleotide alpha hydrolases-like"/>
    <property type="match status" value="1"/>
</dbReference>
<evidence type="ECO:0000256" key="9">
    <source>
        <dbReference type="ARBA" id="ARBA00048108"/>
    </source>
</evidence>
<feature type="domain" description="Diphthamide synthase" evidence="10">
    <location>
        <begin position="1"/>
        <end position="76"/>
    </location>
</feature>
<dbReference type="InterPro" id="IPR002761">
    <property type="entry name" value="Diphthami_syn_dom"/>
</dbReference>
<evidence type="ECO:0000256" key="8">
    <source>
        <dbReference type="ARBA" id="ARBA00031552"/>
    </source>
</evidence>
<evidence type="ECO:0000256" key="1">
    <source>
        <dbReference type="ARBA" id="ARBA00005156"/>
    </source>
</evidence>
<dbReference type="AlphaFoldDB" id="A0AAF0E712"/>
<name>A0AAF0E712_9BASI</name>
<dbReference type="SUPFAM" id="SSF55298">
    <property type="entry name" value="YjgF-like"/>
    <property type="match status" value="2"/>
</dbReference>
<proteinExistence type="predicted"/>
<dbReference type="FunFam" id="3.40.50.620:FF:000145">
    <property type="entry name" value="ATP-binding domain containing protein"/>
    <property type="match status" value="1"/>
</dbReference>
<dbReference type="NCBIfam" id="TIGR00290">
    <property type="entry name" value="MJ0570_dom"/>
    <property type="match status" value="1"/>
</dbReference>
<organism evidence="11 12">
    <name type="scientific">Malassezia caprae</name>
    <dbReference type="NCBI Taxonomy" id="1381934"/>
    <lineage>
        <taxon>Eukaryota</taxon>
        <taxon>Fungi</taxon>
        <taxon>Dikarya</taxon>
        <taxon>Basidiomycota</taxon>
        <taxon>Ustilaginomycotina</taxon>
        <taxon>Malasseziomycetes</taxon>
        <taxon>Malasseziales</taxon>
        <taxon>Malasseziaceae</taxon>
        <taxon>Malassezia</taxon>
    </lineage>
</organism>
<keyword evidence="12" id="KW-1185">Reference proteome</keyword>
<evidence type="ECO:0000256" key="2">
    <source>
        <dbReference type="ARBA" id="ARBA00012089"/>
    </source>
</evidence>
<sequence length="691" mass="74919">MKVVGLLSGGKDSCFNLCHCVLQGHEIVALATLAPPEGKDEIDSYMYQTVGHDAVHVVAAAMGVPLYRACIRGQPNNQGAIYGARDPTSPTNDTHDETEDLYYLLRDVKAHHPDVEGVSVGAILSNYQRVRVEHVVLRPDIQLQPLVFLWQRNQTSLLHEMNTSGLDAILIKVAGIGLGERDLGKSLRTLTPKLEQLHELYGAHVCGEGGEYETLALDSPLFQKRISIEQTEVVVHHEAAFASVSYLRLSQTGLVDKAQYGPEVVRAQLAAPPLLDPLGHATLDAIESVPLAPLDNTIPSTLAQWLPPLSVAVRGPWLVIANLCDMNSTVSFDESARDVFARLDSALRTHGYERTDIAHINVYLASQAHFAPLNAAYRAYFGAAPPSRACIALPVGEGARVMLDVVACRPAAQRERRSLHVQSRSYWAPANIGPYSQAVGDHGRIYMAGQIGMEPCTLDVPATPSLQLALALQHQRRIALAVREWSSHGHMEGGICWLATQPDRSWSEAVARAWHARVNDESPSAYAHPHAQSIPDEAWLAVDPAHVPLLCVYLGRDALPKHAAAEWQLTASMPSDEAEPAEAWHGTFVQHGVACTYHVLAQAPHSCGVAVLTPTDAPDSLDEEAHRMLACVVQSVHTKLLYRADQGPESAQSLAARVHRADVAMSHIPALGWSWAGADICGASVGALVWT</sequence>
<protein>
    <recommendedName>
        <fullName evidence="3">Diphthine--ammonia ligase</fullName>
        <ecNumber evidence="2">6.3.1.14</ecNumber>
    </recommendedName>
    <alternativeName>
        <fullName evidence="7">Diphthamide synthase</fullName>
    </alternativeName>
    <alternativeName>
        <fullName evidence="8">Diphthamide synthetase</fullName>
    </alternativeName>
</protein>
<dbReference type="InterPro" id="IPR014729">
    <property type="entry name" value="Rossmann-like_a/b/a_fold"/>
</dbReference>
<dbReference type="Pfam" id="PF01902">
    <property type="entry name" value="Diphthami_syn_2"/>
    <property type="match status" value="2"/>
</dbReference>
<dbReference type="Proteomes" id="UP001220961">
    <property type="component" value="Chromosome 4"/>
</dbReference>
<dbReference type="FunFam" id="3.90.1490.10:FF:000001">
    <property type="entry name" value="Diphthine--ammonia ligase"/>
    <property type="match status" value="1"/>
</dbReference>
<dbReference type="EMBL" id="CP119911">
    <property type="protein sequence ID" value="WFD20218.1"/>
    <property type="molecule type" value="Genomic_DNA"/>
</dbReference>
<dbReference type="GO" id="GO:0017178">
    <property type="term" value="F:diphthine-ammonia ligase activity"/>
    <property type="evidence" value="ECO:0007669"/>
    <property type="project" value="UniProtKB-EC"/>
</dbReference>
<gene>
    <name evidence="11" type="ORF">MCAP1_002462</name>
</gene>
<feature type="domain" description="Diphthamide synthase" evidence="10">
    <location>
        <begin position="95"/>
        <end position="246"/>
    </location>
</feature>
<keyword evidence="4 11" id="KW-0436">Ligase</keyword>
<evidence type="ECO:0000256" key="3">
    <source>
        <dbReference type="ARBA" id="ARBA00018426"/>
    </source>
</evidence>
<comment type="catalytic activity">
    <reaction evidence="9">
        <text>diphthine-[translation elongation factor 2] + NH4(+) + ATP = diphthamide-[translation elongation factor 2] + AMP + diphosphate + H(+)</text>
        <dbReference type="Rhea" id="RHEA:19753"/>
        <dbReference type="Rhea" id="RHEA-COMP:10172"/>
        <dbReference type="Rhea" id="RHEA-COMP:10174"/>
        <dbReference type="ChEBI" id="CHEBI:15378"/>
        <dbReference type="ChEBI" id="CHEBI:16692"/>
        <dbReference type="ChEBI" id="CHEBI:28938"/>
        <dbReference type="ChEBI" id="CHEBI:30616"/>
        <dbReference type="ChEBI" id="CHEBI:33019"/>
        <dbReference type="ChEBI" id="CHEBI:82696"/>
        <dbReference type="ChEBI" id="CHEBI:456215"/>
        <dbReference type="EC" id="6.3.1.14"/>
    </reaction>
</comment>
<dbReference type="PANTHER" id="PTHR12196">
    <property type="entry name" value="DOMAIN OF UNKNOWN FUNCTION 71 DUF71 -CONTAINING PROTEIN"/>
    <property type="match status" value="1"/>
</dbReference>
<reference evidence="11" key="1">
    <citation type="submission" date="2023-03" db="EMBL/GenBank/DDBJ databases">
        <title>Mating type loci evolution in Malassezia.</title>
        <authorList>
            <person name="Coelho M.A."/>
        </authorList>
    </citation>
    <scope>NUCLEOTIDE SEQUENCE</scope>
    <source>
        <strain evidence="11">CBS 10434</strain>
    </source>
</reference>
<dbReference type="CDD" id="cd01994">
    <property type="entry name" value="AANH_PF0828-like"/>
    <property type="match status" value="1"/>
</dbReference>
<evidence type="ECO:0000313" key="12">
    <source>
        <dbReference type="Proteomes" id="UP001220961"/>
    </source>
</evidence>
<accession>A0AAF0E712</accession>
<evidence type="ECO:0000256" key="5">
    <source>
        <dbReference type="ARBA" id="ARBA00022741"/>
    </source>
</evidence>
<evidence type="ECO:0000256" key="4">
    <source>
        <dbReference type="ARBA" id="ARBA00022598"/>
    </source>
</evidence>
<dbReference type="PANTHER" id="PTHR12196:SF2">
    <property type="entry name" value="DIPHTHINE--AMMONIA LIGASE"/>
    <property type="match status" value="1"/>
</dbReference>
<evidence type="ECO:0000259" key="10">
    <source>
        <dbReference type="Pfam" id="PF01902"/>
    </source>
</evidence>
<evidence type="ECO:0000256" key="7">
    <source>
        <dbReference type="ARBA" id="ARBA00029814"/>
    </source>
</evidence>
<dbReference type="CDD" id="cd06155">
    <property type="entry name" value="eu_AANH_C_1"/>
    <property type="match status" value="1"/>
</dbReference>